<gene>
    <name evidence="2" type="ORF">DXZ20_06985</name>
</gene>
<accession>A0A6M0RGR0</accession>
<evidence type="ECO:0008006" key="4">
    <source>
        <dbReference type="Google" id="ProtNLM"/>
    </source>
</evidence>
<reference evidence="2 3" key="1">
    <citation type="journal article" date="2020" name="Microb. Ecol.">
        <title>Ecogenomics of the Marine Benthic Filamentous Cyanobacterium Adonisia.</title>
        <authorList>
            <person name="Walter J.M."/>
            <person name="Coutinho F.H."/>
            <person name="Leomil L."/>
            <person name="Hargreaves P.I."/>
            <person name="Campeao M.E."/>
            <person name="Vieira V.V."/>
            <person name="Silva B.S."/>
            <person name="Fistarol G.O."/>
            <person name="Salomon P.S."/>
            <person name="Sawabe T."/>
            <person name="Mino S."/>
            <person name="Hosokawa M."/>
            <person name="Miyashita H."/>
            <person name="Maruyama F."/>
            <person name="van Verk M.C."/>
            <person name="Dutilh B.E."/>
            <person name="Thompson C.C."/>
            <person name="Thompson F.L."/>
        </authorList>
    </citation>
    <scope>NUCLEOTIDE SEQUENCE [LARGE SCALE GENOMIC DNA]</scope>
    <source>
        <strain evidence="2 3">CCMR0081</strain>
    </source>
</reference>
<dbReference type="Proteomes" id="UP000481033">
    <property type="component" value="Unassembled WGS sequence"/>
</dbReference>
<keyword evidence="1" id="KW-0732">Signal</keyword>
<evidence type="ECO:0000256" key="1">
    <source>
        <dbReference type="SAM" id="SignalP"/>
    </source>
</evidence>
<feature type="signal peptide" evidence="1">
    <location>
        <begin position="1"/>
        <end position="27"/>
    </location>
</feature>
<evidence type="ECO:0000313" key="3">
    <source>
        <dbReference type="Proteomes" id="UP000481033"/>
    </source>
</evidence>
<feature type="chain" id="PRO_5027044918" description="PEP-CTERM sorting domain-containing protein" evidence="1">
    <location>
        <begin position="28"/>
        <end position="186"/>
    </location>
</feature>
<evidence type="ECO:0000313" key="2">
    <source>
        <dbReference type="EMBL" id="NEZ55424.1"/>
    </source>
</evidence>
<organism evidence="2 3">
    <name type="scientific">Adonisia turfae CCMR0081</name>
    <dbReference type="NCBI Taxonomy" id="2292702"/>
    <lineage>
        <taxon>Bacteria</taxon>
        <taxon>Bacillati</taxon>
        <taxon>Cyanobacteriota</taxon>
        <taxon>Adonisia</taxon>
        <taxon>Adonisia turfae</taxon>
    </lineage>
</organism>
<proteinExistence type="predicted"/>
<dbReference type="AlphaFoldDB" id="A0A6M0RGR0"/>
<keyword evidence="3" id="KW-1185">Reference proteome</keyword>
<sequence>MLKQLTLTVLGSTAVILAQSLTSSAQAATLGGSGTCANVSFNYIDCAGAFSGNDKGAQGTGLSNLDALFGSGWSFAGDNEDSTVSFTSGGDGTKVGSASTNLSGFGAIAVKAGNSYSLYTVADLSSFDWSTEGVTPVGRGNTPGLSHLSVYKQAGEPEPESKSVPEPGLLLGFLGLVGTGVRLKKN</sequence>
<dbReference type="EMBL" id="QXHD01000004">
    <property type="protein sequence ID" value="NEZ55424.1"/>
    <property type="molecule type" value="Genomic_DNA"/>
</dbReference>
<dbReference type="RefSeq" id="WP_163697278.1">
    <property type="nucleotide sequence ID" value="NZ_QXHD01000004.1"/>
</dbReference>
<protein>
    <recommendedName>
        <fullName evidence="4">PEP-CTERM sorting domain-containing protein</fullName>
    </recommendedName>
</protein>
<name>A0A6M0RGR0_9CYAN</name>
<comment type="caution">
    <text evidence="2">The sequence shown here is derived from an EMBL/GenBank/DDBJ whole genome shotgun (WGS) entry which is preliminary data.</text>
</comment>